<dbReference type="Gene3D" id="3.90.1170.30">
    <property type="entry name" value="Pyrimidine nucleoside phosphorylase-like, C-terminal domain"/>
    <property type="match status" value="1"/>
</dbReference>
<evidence type="ECO:0000256" key="6">
    <source>
        <dbReference type="ARBA" id="ARBA00048550"/>
    </source>
</evidence>
<evidence type="ECO:0000313" key="8">
    <source>
        <dbReference type="EMBL" id="QDV84278.1"/>
    </source>
</evidence>
<dbReference type="NCBIfam" id="TIGR02644">
    <property type="entry name" value="Y_phosphoryl"/>
    <property type="match status" value="1"/>
</dbReference>
<evidence type="ECO:0000256" key="3">
    <source>
        <dbReference type="ARBA" id="ARBA00011892"/>
    </source>
</evidence>
<dbReference type="InterPro" id="IPR013102">
    <property type="entry name" value="PYNP_C"/>
</dbReference>
<name>A0ABX5XQJ7_9BACT</name>
<dbReference type="NCBIfam" id="NF004490">
    <property type="entry name" value="PRK05820.1"/>
    <property type="match status" value="1"/>
</dbReference>
<dbReference type="PANTHER" id="PTHR10515:SF0">
    <property type="entry name" value="THYMIDINE PHOSPHORYLASE"/>
    <property type="match status" value="1"/>
</dbReference>
<dbReference type="SUPFAM" id="SSF52418">
    <property type="entry name" value="Nucleoside phosphorylase/phosphoribosyltransferase catalytic domain"/>
    <property type="match status" value="1"/>
</dbReference>
<keyword evidence="5 8" id="KW-0808">Transferase</keyword>
<dbReference type="SUPFAM" id="SSF54680">
    <property type="entry name" value="Pyrimidine nucleoside phosphorylase C-terminal domain"/>
    <property type="match status" value="1"/>
</dbReference>
<evidence type="ECO:0000256" key="5">
    <source>
        <dbReference type="ARBA" id="ARBA00022679"/>
    </source>
</evidence>
<dbReference type="InterPro" id="IPR000053">
    <property type="entry name" value="Thymidine/pyrmidine_PPase"/>
</dbReference>
<dbReference type="SMART" id="SM00941">
    <property type="entry name" value="PYNP_C"/>
    <property type="match status" value="1"/>
</dbReference>
<dbReference type="PROSITE" id="PS00647">
    <property type="entry name" value="THYMID_PHOSPHORYLASE"/>
    <property type="match status" value="1"/>
</dbReference>
<evidence type="ECO:0000313" key="9">
    <source>
        <dbReference type="Proteomes" id="UP000318081"/>
    </source>
</evidence>
<dbReference type="Pfam" id="PF00591">
    <property type="entry name" value="Glycos_transf_3"/>
    <property type="match status" value="1"/>
</dbReference>
<organism evidence="8 9">
    <name type="scientific">Stieleria magnilauensis</name>
    <dbReference type="NCBI Taxonomy" id="2527963"/>
    <lineage>
        <taxon>Bacteria</taxon>
        <taxon>Pseudomonadati</taxon>
        <taxon>Planctomycetota</taxon>
        <taxon>Planctomycetia</taxon>
        <taxon>Pirellulales</taxon>
        <taxon>Pirellulaceae</taxon>
        <taxon>Stieleria</taxon>
    </lineage>
</organism>
<dbReference type="GO" id="GO:0016154">
    <property type="term" value="F:pyrimidine-nucleoside phosphorylase activity"/>
    <property type="evidence" value="ECO:0007669"/>
    <property type="project" value="UniProtKB-EC"/>
</dbReference>
<dbReference type="Proteomes" id="UP000318081">
    <property type="component" value="Chromosome"/>
</dbReference>
<dbReference type="EMBL" id="CP036432">
    <property type="protein sequence ID" value="QDV84278.1"/>
    <property type="molecule type" value="Genomic_DNA"/>
</dbReference>
<gene>
    <name evidence="8" type="primary">pdp</name>
    <name evidence="8" type="ORF">TBK1r_32230</name>
</gene>
<dbReference type="InterPro" id="IPR035902">
    <property type="entry name" value="Nuc_phospho_transferase"/>
</dbReference>
<dbReference type="EC" id="2.4.2.4" evidence="3"/>
<sequence>MARSLLTQSTITTLHTTVIRMLTANLLAKKRDGNALHDDEIRFLIDGFCDGSVADYQMSAFAMAVCLNGMTERETTTLTRAMLESGDRLPRAVSGQTPRVDKHSTGGLGDKVSLILAPLLAACGVHVPMVSGRGLGLTGGTLDKLEAIPGFQTDLSEQASVEVLRQVGAFIISASERIAPADRRLYALRDVTGTVESIPLITASILSKKLAANLDALVMDVKVGGAAFMKTLDDARALAGSIEHVGRAAGLPTQALISDMDQPLGKAIGNAIEVNEAVGILAGQPSDPALQGVRDLTVRLCALLLTSVGVARDVDDATQRLNRALDDGSAMERFEAMVAAQGGRMAGDLDVAPGRPLQSEHDGYVGRIDCHRIGSTIVSLGGGRRKLGDPIDPTVGIRMHVRIGDRVERGQPLLDLHCHTSRQNEYLRSLRQAVEITAESVAARPLFV</sequence>
<dbReference type="InterPro" id="IPR000312">
    <property type="entry name" value="Glycosyl_Trfase_fam3"/>
</dbReference>
<dbReference type="InterPro" id="IPR017872">
    <property type="entry name" value="Pyrmidine_PPase_CS"/>
</dbReference>
<proteinExistence type="inferred from homology"/>
<evidence type="ECO:0000259" key="7">
    <source>
        <dbReference type="SMART" id="SM00941"/>
    </source>
</evidence>
<comment type="subunit">
    <text evidence="2">Homodimer.</text>
</comment>
<reference evidence="8 9" key="1">
    <citation type="submission" date="2019-02" db="EMBL/GenBank/DDBJ databases">
        <title>Deep-cultivation of Planctomycetes and their phenomic and genomic characterization uncovers novel biology.</title>
        <authorList>
            <person name="Wiegand S."/>
            <person name="Jogler M."/>
            <person name="Boedeker C."/>
            <person name="Pinto D."/>
            <person name="Vollmers J."/>
            <person name="Rivas-Marin E."/>
            <person name="Kohn T."/>
            <person name="Peeters S.H."/>
            <person name="Heuer A."/>
            <person name="Rast P."/>
            <person name="Oberbeckmann S."/>
            <person name="Bunk B."/>
            <person name="Jeske O."/>
            <person name="Meyerdierks A."/>
            <person name="Storesund J.E."/>
            <person name="Kallscheuer N."/>
            <person name="Luecker S."/>
            <person name="Lage O.M."/>
            <person name="Pohl T."/>
            <person name="Merkel B.J."/>
            <person name="Hornburger P."/>
            <person name="Mueller R.-W."/>
            <person name="Bruemmer F."/>
            <person name="Labrenz M."/>
            <person name="Spormann A.M."/>
            <person name="Op den Camp H."/>
            <person name="Overmann J."/>
            <person name="Amann R."/>
            <person name="Jetten M.S.M."/>
            <person name="Mascher T."/>
            <person name="Medema M.H."/>
            <person name="Devos D.P."/>
            <person name="Kaster A.-K."/>
            <person name="Ovreas L."/>
            <person name="Rohde M."/>
            <person name="Galperin M.Y."/>
            <person name="Jogler C."/>
        </authorList>
    </citation>
    <scope>NUCLEOTIDE SEQUENCE [LARGE SCALE GENOMIC DNA]</scope>
    <source>
        <strain evidence="8 9">TBK1r</strain>
    </source>
</reference>
<dbReference type="PIRSF" id="PIRSF000478">
    <property type="entry name" value="TP_PyNP"/>
    <property type="match status" value="1"/>
</dbReference>
<dbReference type="Pfam" id="PF07831">
    <property type="entry name" value="PYNP_C"/>
    <property type="match status" value="1"/>
</dbReference>
<dbReference type="InterPro" id="IPR036566">
    <property type="entry name" value="PYNP-like_C_sf"/>
</dbReference>
<feature type="domain" description="Pyrimidine nucleoside phosphorylase C-terminal" evidence="7">
    <location>
        <begin position="364"/>
        <end position="437"/>
    </location>
</feature>
<dbReference type="InterPro" id="IPR018090">
    <property type="entry name" value="Pyrmidine_PPas_bac/euk"/>
</dbReference>
<accession>A0ABX5XQJ7</accession>
<evidence type="ECO:0000256" key="4">
    <source>
        <dbReference type="ARBA" id="ARBA00022676"/>
    </source>
</evidence>
<comment type="catalytic activity">
    <reaction evidence="6">
        <text>thymidine + phosphate = 2-deoxy-alpha-D-ribose 1-phosphate + thymine</text>
        <dbReference type="Rhea" id="RHEA:16037"/>
        <dbReference type="ChEBI" id="CHEBI:17748"/>
        <dbReference type="ChEBI" id="CHEBI:17821"/>
        <dbReference type="ChEBI" id="CHEBI:43474"/>
        <dbReference type="ChEBI" id="CHEBI:57259"/>
        <dbReference type="EC" id="2.4.2.4"/>
    </reaction>
</comment>
<keyword evidence="4 8" id="KW-0328">Glycosyltransferase</keyword>
<dbReference type="InterPro" id="IPR036320">
    <property type="entry name" value="Glycosyl_Trfase_fam3_N_dom_sf"/>
</dbReference>
<evidence type="ECO:0000256" key="2">
    <source>
        <dbReference type="ARBA" id="ARBA00011738"/>
    </source>
</evidence>
<dbReference type="PANTHER" id="PTHR10515">
    <property type="entry name" value="THYMIDINE PHOSPHORYLASE"/>
    <property type="match status" value="1"/>
</dbReference>
<dbReference type="InterPro" id="IPR017459">
    <property type="entry name" value="Glycosyl_Trfase_fam3_N_dom"/>
</dbReference>
<dbReference type="SUPFAM" id="SSF47648">
    <property type="entry name" value="Nucleoside phosphorylase/phosphoribosyltransferase N-terminal domain"/>
    <property type="match status" value="1"/>
</dbReference>
<dbReference type="Gene3D" id="3.40.1030.10">
    <property type="entry name" value="Nucleoside phosphorylase/phosphoribosyltransferase catalytic domain"/>
    <property type="match status" value="1"/>
</dbReference>
<protein>
    <recommendedName>
        <fullName evidence="3">thymidine phosphorylase</fullName>
        <ecNumber evidence="3">2.4.2.4</ecNumber>
    </recommendedName>
</protein>
<dbReference type="Pfam" id="PF02885">
    <property type="entry name" value="Glycos_trans_3N"/>
    <property type="match status" value="1"/>
</dbReference>
<dbReference type="Gene3D" id="1.20.970.10">
    <property type="entry name" value="Transferase, Pyrimidine Nucleoside Phosphorylase, Chain C"/>
    <property type="match status" value="1"/>
</dbReference>
<comment type="similarity">
    <text evidence="1">Belongs to the thymidine/pyrimidine-nucleoside phosphorylase family.</text>
</comment>
<evidence type="ECO:0000256" key="1">
    <source>
        <dbReference type="ARBA" id="ARBA00006915"/>
    </source>
</evidence>
<keyword evidence="9" id="KW-1185">Reference proteome</keyword>